<dbReference type="InterPro" id="IPR013096">
    <property type="entry name" value="Cupin_2"/>
</dbReference>
<dbReference type="InterPro" id="IPR011051">
    <property type="entry name" value="RmlC_Cupin_sf"/>
</dbReference>
<keyword evidence="3" id="KW-1185">Reference proteome</keyword>
<dbReference type="SUPFAM" id="SSF51182">
    <property type="entry name" value="RmlC-like cupins"/>
    <property type="match status" value="1"/>
</dbReference>
<dbReference type="Proteomes" id="UP001333102">
    <property type="component" value="Chromosome"/>
</dbReference>
<dbReference type="PANTHER" id="PTHR40112:SF1">
    <property type="entry name" value="H2HPP ISOMERASE"/>
    <property type="match status" value="1"/>
</dbReference>
<feature type="domain" description="Cupin type-2" evidence="1">
    <location>
        <begin position="45"/>
        <end position="105"/>
    </location>
</feature>
<sequence>MFATSLEAIGMPVYRKGTQPEELVTPKYSKAYGSLITGEAIEVGVLRYKHGEGAVKHQHAQEQMMYVLHGKIQVEMDEEVRILGPGELAHMRPNVPHRVVAVEGEVTVLSCKNLVDGTGHRLS</sequence>
<dbReference type="Gene3D" id="2.60.120.10">
    <property type="entry name" value="Jelly Rolls"/>
    <property type="match status" value="1"/>
</dbReference>
<accession>A0ABZ1BQX1</accession>
<name>A0ABZ1BQX1_9FIRM</name>
<organism evidence="2 3">
    <name type="scientific">Geochorda subterranea</name>
    <dbReference type="NCBI Taxonomy" id="3109564"/>
    <lineage>
        <taxon>Bacteria</taxon>
        <taxon>Bacillati</taxon>
        <taxon>Bacillota</taxon>
        <taxon>Limnochordia</taxon>
        <taxon>Limnochordales</taxon>
        <taxon>Geochordaceae</taxon>
        <taxon>Geochorda</taxon>
    </lineage>
</organism>
<dbReference type="RefSeq" id="WP_324669404.1">
    <property type="nucleotide sequence ID" value="NZ_CP141614.1"/>
</dbReference>
<evidence type="ECO:0000259" key="1">
    <source>
        <dbReference type="Pfam" id="PF07883"/>
    </source>
</evidence>
<dbReference type="InterPro" id="IPR052535">
    <property type="entry name" value="Bacilysin_H2HPP_isomerase"/>
</dbReference>
<dbReference type="Pfam" id="PF07883">
    <property type="entry name" value="Cupin_2"/>
    <property type="match status" value="1"/>
</dbReference>
<dbReference type="PANTHER" id="PTHR40112">
    <property type="entry name" value="H2HPP ISOMERASE"/>
    <property type="match status" value="1"/>
</dbReference>
<gene>
    <name evidence="2" type="ORF">VLY81_02235</name>
</gene>
<dbReference type="InterPro" id="IPR014710">
    <property type="entry name" value="RmlC-like_jellyroll"/>
</dbReference>
<evidence type="ECO:0000313" key="3">
    <source>
        <dbReference type="Proteomes" id="UP001333102"/>
    </source>
</evidence>
<dbReference type="EMBL" id="CP141614">
    <property type="protein sequence ID" value="WRP15015.1"/>
    <property type="molecule type" value="Genomic_DNA"/>
</dbReference>
<proteinExistence type="predicted"/>
<reference evidence="3" key="1">
    <citation type="submission" date="2023-12" db="EMBL/GenBank/DDBJ databases">
        <title>Novel isolates from deep terrestrial aquifers shed light on the physiology and ecology of the class Limnochordia.</title>
        <authorList>
            <person name="Karnachuk O.V."/>
            <person name="Lukina A.P."/>
            <person name="Avakyan M.R."/>
            <person name="Kadnikov V."/>
            <person name="Begmatov S."/>
            <person name="Beletsky A.V."/>
            <person name="Mardanov A.V."/>
            <person name="Ravin N.V."/>
        </authorList>
    </citation>
    <scope>NUCLEOTIDE SEQUENCE [LARGE SCALE GENOMIC DNA]</scope>
    <source>
        <strain evidence="3">LN</strain>
    </source>
</reference>
<evidence type="ECO:0000313" key="2">
    <source>
        <dbReference type="EMBL" id="WRP15015.1"/>
    </source>
</evidence>
<protein>
    <submittedName>
        <fullName evidence="2">Cupin domain-containing protein</fullName>
    </submittedName>
</protein>